<name>X1AFN1_9ZZZZ</name>
<keyword evidence="3" id="KW-0067">ATP-binding</keyword>
<reference evidence="6" key="1">
    <citation type="journal article" date="2014" name="Front. Microbiol.">
        <title>High frequency of phylogenetically diverse reductive dehalogenase-homologous genes in deep subseafloor sedimentary metagenomes.</title>
        <authorList>
            <person name="Kawai M."/>
            <person name="Futagami T."/>
            <person name="Toyoda A."/>
            <person name="Takaki Y."/>
            <person name="Nishi S."/>
            <person name="Hori S."/>
            <person name="Arai W."/>
            <person name="Tsubouchi T."/>
            <person name="Morono Y."/>
            <person name="Uchiyama I."/>
            <person name="Ito T."/>
            <person name="Fujiyama A."/>
            <person name="Inagaki F."/>
            <person name="Takami H."/>
        </authorList>
    </citation>
    <scope>NUCLEOTIDE SEQUENCE</scope>
    <source>
        <strain evidence="6">Expedition CK06-06</strain>
    </source>
</reference>
<dbReference type="PROSITE" id="PS01234">
    <property type="entry name" value="GATB"/>
    <property type="match status" value="1"/>
</dbReference>
<dbReference type="NCBIfam" id="TIGR00133">
    <property type="entry name" value="gatB"/>
    <property type="match status" value="1"/>
</dbReference>
<dbReference type="NCBIfam" id="NF004012">
    <property type="entry name" value="PRK05477.1-2"/>
    <property type="match status" value="1"/>
</dbReference>
<gene>
    <name evidence="6" type="ORF">S01H4_01887</name>
</gene>
<dbReference type="InterPro" id="IPR006075">
    <property type="entry name" value="Asn/Gln-tRNA_Trfase_suB/E_cat"/>
</dbReference>
<dbReference type="GO" id="GO:0070681">
    <property type="term" value="P:glutaminyl-tRNAGln biosynthesis via transamidation"/>
    <property type="evidence" value="ECO:0007669"/>
    <property type="project" value="TreeGrafter"/>
</dbReference>
<accession>X1AFN1</accession>
<dbReference type="Pfam" id="PF02934">
    <property type="entry name" value="GatB_N"/>
    <property type="match status" value="1"/>
</dbReference>
<dbReference type="InterPro" id="IPR004413">
    <property type="entry name" value="GatB"/>
</dbReference>
<protein>
    <recommendedName>
        <fullName evidence="5">Aspartyl/Glutamyl-tRNA(Gln) amidotransferase subunit B/E catalytic domain-containing protein</fullName>
    </recommendedName>
</protein>
<evidence type="ECO:0000256" key="2">
    <source>
        <dbReference type="ARBA" id="ARBA00022741"/>
    </source>
</evidence>
<evidence type="ECO:0000256" key="1">
    <source>
        <dbReference type="ARBA" id="ARBA00022598"/>
    </source>
</evidence>
<dbReference type="PANTHER" id="PTHR11659:SF0">
    <property type="entry name" value="GLUTAMYL-TRNA(GLN) AMIDOTRANSFERASE SUBUNIT B, MITOCHONDRIAL"/>
    <property type="match status" value="1"/>
</dbReference>
<feature type="domain" description="Aspartyl/Glutamyl-tRNA(Gln) amidotransferase subunit B/E catalytic" evidence="5">
    <location>
        <begin position="6"/>
        <end position="241"/>
    </location>
</feature>
<keyword evidence="1" id="KW-0436">Ligase</keyword>
<evidence type="ECO:0000313" key="6">
    <source>
        <dbReference type="EMBL" id="GAG71508.1"/>
    </source>
</evidence>
<dbReference type="EMBL" id="BART01000377">
    <property type="protein sequence ID" value="GAG71508.1"/>
    <property type="molecule type" value="Genomic_DNA"/>
</dbReference>
<evidence type="ECO:0000259" key="5">
    <source>
        <dbReference type="Pfam" id="PF02934"/>
    </source>
</evidence>
<sequence>MEFEIKIGLETHVELLTDSKMFCGCSTKFGTAPNTQTCPICLGHPGTLPVINIKAFDYTLKVALALNCKIANFTQFHRKNYFYPDLPKGYQISQYDLPVGLNGYLDIKLNGKVKRIGISRVHMEEDTAKLLHFGETGRISEATGSGLDFNRCGIPLLEIVSAPDIKNVTQAKAYVMLLKKILEYLEVSDCNMEEGRFRVDANISVRKLGDEYSKERTELKNLNSFRFLEKGLSYEIKRQRDRSEYLEQYQI</sequence>
<dbReference type="AlphaFoldDB" id="X1AFN1"/>
<evidence type="ECO:0000256" key="3">
    <source>
        <dbReference type="ARBA" id="ARBA00022840"/>
    </source>
</evidence>
<dbReference type="InterPro" id="IPR014746">
    <property type="entry name" value="Gln_synth/guanido_kin_cat_dom"/>
</dbReference>
<keyword evidence="2" id="KW-0547">Nucleotide-binding</keyword>
<dbReference type="SUPFAM" id="SSF55931">
    <property type="entry name" value="Glutamine synthetase/guanido kinase"/>
    <property type="match status" value="1"/>
</dbReference>
<dbReference type="GO" id="GO:0006412">
    <property type="term" value="P:translation"/>
    <property type="evidence" value="ECO:0007669"/>
    <property type="project" value="UniProtKB-KW"/>
</dbReference>
<comment type="caution">
    <text evidence="6">The sequence shown here is derived from an EMBL/GenBank/DDBJ whole genome shotgun (WGS) entry which is preliminary data.</text>
</comment>
<dbReference type="PANTHER" id="PTHR11659">
    <property type="entry name" value="GLUTAMYL-TRNA GLN AMIDOTRANSFERASE SUBUNIT B MITOCHONDRIAL AND PROKARYOTIC PET112-RELATED"/>
    <property type="match status" value="1"/>
</dbReference>
<proteinExistence type="predicted"/>
<dbReference type="GO" id="GO:0005524">
    <property type="term" value="F:ATP binding"/>
    <property type="evidence" value="ECO:0007669"/>
    <property type="project" value="UniProtKB-KW"/>
</dbReference>
<dbReference type="InterPro" id="IPR017958">
    <property type="entry name" value="Gln-tRNA_amidoTrfase_suB_CS"/>
</dbReference>
<dbReference type="InterPro" id="IPR017959">
    <property type="entry name" value="Asn/Gln-tRNA_amidoTrfase_suB/E"/>
</dbReference>
<evidence type="ECO:0000256" key="4">
    <source>
        <dbReference type="ARBA" id="ARBA00022917"/>
    </source>
</evidence>
<dbReference type="GO" id="GO:0050567">
    <property type="term" value="F:glutaminyl-tRNA synthase (glutamine-hydrolyzing) activity"/>
    <property type="evidence" value="ECO:0007669"/>
    <property type="project" value="TreeGrafter"/>
</dbReference>
<keyword evidence="4" id="KW-0648">Protein biosynthesis</keyword>
<organism evidence="6">
    <name type="scientific">marine sediment metagenome</name>
    <dbReference type="NCBI Taxonomy" id="412755"/>
    <lineage>
        <taxon>unclassified sequences</taxon>
        <taxon>metagenomes</taxon>
        <taxon>ecological metagenomes</taxon>
    </lineage>
</organism>